<name>A0A9D4M1V9_DREPO</name>
<evidence type="ECO:0000313" key="1">
    <source>
        <dbReference type="EMBL" id="KAH3868748.1"/>
    </source>
</evidence>
<dbReference type="AlphaFoldDB" id="A0A9D4M1V9"/>
<comment type="caution">
    <text evidence="1">The sequence shown here is derived from an EMBL/GenBank/DDBJ whole genome shotgun (WGS) entry which is preliminary data.</text>
</comment>
<organism evidence="1 2">
    <name type="scientific">Dreissena polymorpha</name>
    <name type="common">Zebra mussel</name>
    <name type="synonym">Mytilus polymorpha</name>
    <dbReference type="NCBI Taxonomy" id="45954"/>
    <lineage>
        <taxon>Eukaryota</taxon>
        <taxon>Metazoa</taxon>
        <taxon>Spiralia</taxon>
        <taxon>Lophotrochozoa</taxon>
        <taxon>Mollusca</taxon>
        <taxon>Bivalvia</taxon>
        <taxon>Autobranchia</taxon>
        <taxon>Heteroconchia</taxon>
        <taxon>Euheterodonta</taxon>
        <taxon>Imparidentia</taxon>
        <taxon>Neoheterodontei</taxon>
        <taxon>Myida</taxon>
        <taxon>Dreissenoidea</taxon>
        <taxon>Dreissenidae</taxon>
        <taxon>Dreissena</taxon>
    </lineage>
</organism>
<reference evidence="1" key="2">
    <citation type="submission" date="2020-11" db="EMBL/GenBank/DDBJ databases">
        <authorList>
            <person name="McCartney M.A."/>
            <person name="Auch B."/>
            <person name="Kono T."/>
            <person name="Mallez S."/>
            <person name="Becker A."/>
            <person name="Gohl D.M."/>
            <person name="Silverstein K.A.T."/>
            <person name="Koren S."/>
            <person name="Bechman K.B."/>
            <person name="Herman A."/>
            <person name="Abrahante J.E."/>
            <person name="Garbe J."/>
        </authorList>
    </citation>
    <scope>NUCLEOTIDE SEQUENCE</scope>
    <source>
        <strain evidence="1">Duluth1</strain>
        <tissue evidence="1">Whole animal</tissue>
    </source>
</reference>
<sequence length="73" mass="8823">MPWITTEIKKLMRSRDQHYKKMKKSKDPTHIAKYKEYQQLLQKKLRQSQWASIDNIVFPEKSDTGNRSTSKRL</sequence>
<keyword evidence="2" id="KW-1185">Reference proteome</keyword>
<evidence type="ECO:0000313" key="2">
    <source>
        <dbReference type="Proteomes" id="UP000828390"/>
    </source>
</evidence>
<dbReference type="Proteomes" id="UP000828390">
    <property type="component" value="Unassembled WGS sequence"/>
</dbReference>
<proteinExistence type="predicted"/>
<dbReference type="EMBL" id="JAIWYP010000002">
    <property type="protein sequence ID" value="KAH3868748.1"/>
    <property type="molecule type" value="Genomic_DNA"/>
</dbReference>
<reference evidence="1" key="1">
    <citation type="journal article" date="2019" name="bioRxiv">
        <title>The Genome of the Zebra Mussel, Dreissena polymorpha: A Resource for Invasive Species Research.</title>
        <authorList>
            <person name="McCartney M.A."/>
            <person name="Auch B."/>
            <person name="Kono T."/>
            <person name="Mallez S."/>
            <person name="Zhang Y."/>
            <person name="Obille A."/>
            <person name="Becker A."/>
            <person name="Abrahante J.E."/>
            <person name="Garbe J."/>
            <person name="Badalamenti J.P."/>
            <person name="Herman A."/>
            <person name="Mangelson H."/>
            <person name="Liachko I."/>
            <person name="Sullivan S."/>
            <person name="Sone E.D."/>
            <person name="Koren S."/>
            <person name="Silverstein K.A.T."/>
            <person name="Beckman K.B."/>
            <person name="Gohl D.M."/>
        </authorList>
    </citation>
    <scope>NUCLEOTIDE SEQUENCE</scope>
    <source>
        <strain evidence="1">Duluth1</strain>
        <tissue evidence="1">Whole animal</tissue>
    </source>
</reference>
<protein>
    <submittedName>
        <fullName evidence="1">Uncharacterized protein</fullName>
    </submittedName>
</protein>
<accession>A0A9D4M1V9</accession>
<gene>
    <name evidence="1" type="ORF">DPMN_031900</name>
</gene>